<dbReference type="EMBL" id="CP108092">
    <property type="protein sequence ID" value="WUQ18322.1"/>
    <property type="molecule type" value="Genomic_DNA"/>
</dbReference>
<protein>
    <submittedName>
        <fullName evidence="2">Uncharacterized protein</fullName>
    </submittedName>
</protein>
<name>A0ABZ1TSU9_STRVG</name>
<feature type="compositionally biased region" description="Basic and acidic residues" evidence="1">
    <location>
        <begin position="11"/>
        <end position="21"/>
    </location>
</feature>
<keyword evidence="2" id="KW-0614">Plasmid</keyword>
<gene>
    <name evidence="2" type="ORF">OG517_43605</name>
</gene>
<evidence type="ECO:0000256" key="1">
    <source>
        <dbReference type="SAM" id="MobiDB-lite"/>
    </source>
</evidence>
<dbReference type="RefSeq" id="WP_328966266.1">
    <property type="nucleotide sequence ID" value="NZ_CP108092.1"/>
</dbReference>
<keyword evidence="3" id="KW-1185">Reference proteome</keyword>
<sequence length="53" mass="5741">MALRQPTPEPDDPRLEQHRTDYSASRGGWVKPEPKPTPGAGNGSNGRLSKGSR</sequence>
<feature type="region of interest" description="Disordered" evidence="1">
    <location>
        <begin position="1"/>
        <end position="53"/>
    </location>
</feature>
<geneLocation type="plasmid" evidence="2 3">
    <name>unnamed2</name>
</geneLocation>
<dbReference type="Proteomes" id="UP001432039">
    <property type="component" value="Plasmid unnamed2"/>
</dbReference>
<evidence type="ECO:0000313" key="2">
    <source>
        <dbReference type="EMBL" id="WUQ18322.1"/>
    </source>
</evidence>
<evidence type="ECO:0000313" key="3">
    <source>
        <dbReference type="Proteomes" id="UP001432039"/>
    </source>
</evidence>
<organism evidence="2 3">
    <name type="scientific">Streptomyces virginiae</name>
    <name type="common">Streptomyces cinnamonensis</name>
    <dbReference type="NCBI Taxonomy" id="1961"/>
    <lineage>
        <taxon>Bacteria</taxon>
        <taxon>Bacillati</taxon>
        <taxon>Actinomycetota</taxon>
        <taxon>Actinomycetes</taxon>
        <taxon>Kitasatosporales</taxon>
        <taxon>Streptomycetaceae</taxon>
        <taxon>Streptomyces</taxon>
    </lineage>
</organism>
<reference evidence="2" key="1">
    <citation type="submission" date="2022-10" db="EMBL/GenBank/DDBJ databases">
        <title>The complete genomes of actinobacterial strains from the NBC collection.</title>
        <authorList>
            <person name="Joergensen T.S."/>
            <person name="Alvarez Arevalo M."/>
            <person name="Sterndorff E.B."/>
            <person name="Faurdal D."/>
            <person name="Vuksanovic O."/>
            <person name="Mourched A.-S."/>
            <person name="Charusanti P."/>
            <person name="Shaw S."/>
            <person name="Blin K."/>
            <person name="Weber T."/>
        </authorList>
    </citation>
    <scope>NUCLEOTIDE SEQUENCE</scope>
    <source>
        <strain evidence="2">NBC_00248</strain>
        <plasmid evidence="2">unnamed2</plasmid>
    </source>
</reference>
<accession>A0ABZ1TSU9</accession>
<proteinExistence type="predicted"/>